<evidence type="ECO:0000256" key="3">
    <source>
        <dbReference type="ARBA" id="ARBA00023002"/>
    </source>
</evidence>
<dbReference type="Pfam" id="PF00394">
    <property type="entry name" value="Cu-oxidase"/>
    <property type="match status" value="1"/>
</dbReference>
<dbReference type="PANTHER" id="PTHR11709:SF414">
    <property type="entry name" value="ADR239WP"/>
    <property type="match status" value="1"/>
</dbReference>
<evidence type="ECO:0000256" key="4">
    <source>
        <dbReference type="ARBA" id="ARBA00023008"/>
    </source>
</evidence>
<evidence type="ECO:0000259" key="8">
    <source>
        <dbReference type="Pfam" id="PF07732"/>
    </source>
</evidence>
<dbReference type="Gene3D" id="2.60.40.420">
    <property type="entry name" value="Cupredoxins - blue copper proteins"/>
    <property type="match status" value="3"/>
</dbReference>
<feature type="domain" description="Plastocyanin-like" evidence="7">
    <location>
        <begin position="524"/>
        <end position="637"/>
    </location>
</feature>
<dbReference type="SUPFAM" id="SSF49503">
    <property type="entry name" value="Cupredoxins"/>
    <property type="match status" value="3"/>
</dbReference>
<feature type="domain" description="Plastocyanin-like" evidence="6">
    <location>
        <begin position="256"/>
        <end position="386"/>
    </location>
</feature>
<dbReference type="InterPro" id="IPR001117">
    <property type="entry name" value="Cu-oxidase_2nd"/>
</dbReference>
<dbReference type="GO" id="GO:0005507">
    <property type="term" value="F:copper ion binding"/>
    <property type="evidence" value="ECO:0007669"/>
    <property type="project" value="InterPro"/>
</dbReference>
<dbReference type="OrthoDB" id="2121828at2759"/>
<keyword evidence="5" id="KW-1133">Transmembrane helix</keyword>
<evidence type="ECO:0000259" key="6">
    <source>
        <dbReference type="Pfam" id="PF00394"/>
    </source>
</evidence>
<reference evidence="9 10" key="1">
    <citation type="journal article" date="2018" name="IMA Fungus">
        <title>IMA Genome-F 9: Draft genome sequence of Annulohypoxylon stygium, Aspergillus mulundensis, Berkeleyomyces basicola (syn. Thielaviopsis basicola), Ceratocystis smalleyi, two Cercospora beticola strains, Coleophoma cylindrospora, Fusarium fracticaudum, Phialophora cf. hyalina, and Morchella septimelata.</title>
        <authorList>
            <person name="Wingfield B.D."/>
            <person name="Bills G.F."/>
            <person name="Dong Y."/>
            <person name="Huang W."/>
            <person name="Nel W.J."/>
            <person name="Swalarsk-Parry B.S."/>
            <person name="Vaghefi N."/>
            <person name="Wilken P.M."/>
            <person name="An Z."/>
            <person name="de Beer Z.W."/>
            <person name="De Vos L."/>
            <person name="Chen L."/>
            <person name="Duong T.A."/>
            <person name="Gao Y."/>
            <person name="Hammerbacher A."/>
            <person name="Kikkert J.R."/>
            <person name="Li Y."/>
            <person name="Li H."/>
            <person name="Li K."/>
            <person name="Li Q."/>
            <person name="Liu X."/>
            <person name="Ma X."/>
            <person name="Naidoo K."/>
            <person name="Pethybridge S.J."/>
            <person name="Sun J."/>
            <person name="Steenkamp E.T."/>
            <person name="van der Nest M.A."/>
            <person name="van Wyk S."/>
            <person name="Wingfield M.J."/>
            <person name="Xiong C."/>
            <person name="Yue Q."/>
            <person name="Zhang X."/>
        </authorList>
    </citation>
    <scope>NUCLEOTIDE SEQUENCE [LARGE SCALE GENOMIC DNA]</scope>
    <source>
        <strain evidence="9 10">BP6252</strain>
    </source>
</reference>
<feature type="transmembrane region" description="Helical" evidence="5">
    <location>
        <begin position="56"/>
        <end position="76"/>
    </location>
</feature>
<dbReference type="Pfam" id="PF07732">
    <property type="entry name" value="Cu-oxidase_3"/>
    <property type="match status" value="1"/>
</dbReference>
<sequence length="639" mass="70771">MENSNSEPRRRASAAVCDYDHTSAGFKCPELLEQHLVSDLDLKKKNRFKRLTRNRVIPITLTLVIFALTASVISLWTTFNRQVDGSGKDNLFQSTRVTSGETVGIRLHPEDHVYRKPQTRNYNWVVTSGVRSPDGVQKEVYLINGDFPGPTIEARTGDTITVSVTNALDDEGVSIHWHGLHMRGTNHMDGAVGFTQSLIPVGEKFIYEFQVKNQDGTFWYHAHSHVQRGDGLYGGLVVHKPREDTAGMNIRDYESEVLLLVGDWFHRSAPTMLDWYTSVKGFGNEPVPDSLLINGLGKFDCSMAVAARPLNCSEEVQIRPIFHDSSSKRLRLVNVGSIAGLSIGIKNAKLDPFQVDGGFDIAGVPSDSVGVVYPGERVDLVIQWDENSKTEGSSLTISLDQENFRYPNPALAPVQSFPALPSPESIKAALNLPSSVVASTTFNLQTAHGASSFLYPTIPYSADETLILYAKTLKLSKAANHPMGTINRTSWSPQEPPLIEIPRSSWDDNQLVPFISLPENPTNRVSKDGVWVDIIINNLDDGSHPFHLHGHDFFVLDSQRSESGWGSYRLATFPPPSPSVEPPLVLDRGPVLRKDTVMVPRYGYVILRFRADNPGIWMFHCHLLVHLGSGMAMGIEVGN</sequence>
<evidence type="ECO:0000313" key="10">
    <source>
        <dbReference type="Proteomes" id="UP000256645"/>
    </source>
</evidence>
<accession>A0A3D8QTA6</accession>
<feature type="domain" description="Plastocyanin-like" evidence="8">
    <location>
        <begin position="128"/>
        <end position="242"/>
    </location>
</feature>
<dbReference type="Proteomes" id="UP000256645">
    <property type="component" value="Unassembled WGS sequence"/>
</dbReference>
<evidence type="ECO:0000256" key="2">
    <source>
        <dbReference type="ARBA" id="ARBA00022723"/>
    </source>
</evidence>
<evidence type="ECO:0008006" key="11">
    <source>
        <dbReference type="Google" id="ProtNLM"/>
    </source>
</evidence>
<proteinExistence type="inferred from homology"/>
<dbReference type="PANTHER" id="PTHR11709">
    <property type="entry name" value="MULTI-COPPER OXIDASE"/>
    <property type="match status" value="1"/>
</dbReference>
<dbReference type="AlphaFoldDB" id="A0A3D8QTA6"/>
<evidence type="ECO:0000256" key="1">
    <source>
        <dbReference type="ARBA" id="ARBA00010609"/>
    </source>
</evidence>
<evidence type="ECO:0000313" key="9">
    <source>
        <dbReference type="EMBL" id="RDW65066.1"/>
    </source>
</evidence>
<keyword evidence="4" id="KW-0186">Copper</keyword>
<dbReference type="PROSITE" id="PS00080">
    <property type="entry name" value="MULTICOPPER_OXIDASE2"/>
    <property type="match status" value="1"/>
</dbReference>
<dbReference type="STRING" id="1849047.A0A3D8QTA6"/>
<organism evidence="9 10">
    <name type="scientific">Coleophoma cylindrospora</name>
    <dbReference type="NCBI Taxonomy" id="1849047"/>
    <lineage>
        <taxon>Eukaryota</taxon>
        <taxon>Fungi</taxon>
        <taxon>Dikarya</taxon>
        <taxon>Ascomycota</taxon>
        <taxon>Pezizomycotina</taxon>
        <taxon>Leotiomycetes</taxon>
        <taxon>Helotiales</taxon>
        <taxon>Dermateaceae</taxon>
        <taxon>Coleophoma</taxon>
    </lineage>
</organism>
<dbReference type="CDD" id="cd04205">
    <property type="entry name" value="CuRO_2_LCC_like"/>
    <property type="match status" value="1"/>
</dbReference>
<comment type="caution">
    <text evidence="9">The sequence shown here is derived from an EMBL/GenBank/DDBJ whole genome shotgun (WGS) entry which is preliminary data.</text>
</comment>
<evidence type="ECO:0000256" key="5">
    <source>
        <dbReference type="SAM" id="Phobius"/>
    </source>
</evidence>
<protein>
    <recommendedName>
        <fullName evidence="11">Multicopper oxidase</fullName>
    </recommendedName>
</protein>
<keyword evidence="10" id="KW-1185">Reference proteome</keyword>
<gene>
    <name evidence="9" type="ORF">BP6252_10717</name>
</gene>
<keyword evidence="5" id="KW-0812">Transmembrane</keyword>
<dbReference type="GO" id="GO:0016491">
    <property type="term" value="F:oxidoreductase activity"/>
    <property type="evidence" value="ECO:0007669"/>
    <property type="project" value="UniProtKB-KW"/>
</dbReference>
<name>A0A3D8QTA6_9HELO</name>
<keyword evidence="5" id="KW-0472">Membrane</keyword>
<dbReference type="InterPro" id="IPR011707">
    <property type="entry name" value="Cu-oxidase-like_N"/>
</dbReference>
<dbReference type="InterPro" id="IPR008972">
    <property type="entry name" value="Cupredoxin"/>
</dbReference>
<comment type="similarity">
    <text evidence="1">Belongs to the multicopper oxidase family.</text>
</comment>
<dbReference type="InterPro" id="IPR045087">
    <property type="entry name" value="Cu-oxidase_fam"/>
</dbReference>
<keyword evidence="3" id="KW-0560">Oxidoreductase</keyword>
<dbReference type="InterPro" id="IPR011706">
    <property type="entry name" value="Cu-oxidase_C"/>
</dbReference>
<evidence type="ECO:0000259" key="7">
    <source>
        <dbReference type="Pfam" id="PF07731"/>
    </source>
</evidence>
<dbReference type="InterPro" id="IPR002355">
    <property type="entry name" value="Cu_oxidase_Cu_BS"/>
</dbReference>
<dbReference type="CDD" id="cd04206">
    <property type="entry name" value="CuRO_1_LCC_like"/>
    <property type="match status" value="1"/>
</dbReference>
<dbReference type="Pfam" id="PF07731">
    <property type="entry name" value="Cu-oxidase_2"/>
    <property type="match status" value="1"/>
</dbReference>
<dbReference type="EMBL" id="PDLM01000012">
    <property type="protein sequence ID" value="RDW65066.1"/>
    <property type="molecule type" value="Genomic_DNA"/>
</dbReference>
<keyword evidence="2" id="KW-0479">Metal-binding</keyword>